<evidence type="ECO:0000256" key="5">
    <source>
        <dbReference type="ARBA" id="ARBA00022691"/>
    </source>
</evidence>
<organism evidence="7 8">
    <name type="scientific">Nakamurella panacisegetis</name>
    <dbReference type="NCBI Taxonomy" id="1090615"/>
    <lineage>
        <taxon>Bacteria</taxon>
        <taxon>Bacillati</taxon>
        <taxon>Actinomycetota</taxon>
        <taxon>Actinomycetes</taxon>
        <taxon>Nakamurellales</taxon>
        <taxon>Nakamurellaceae</taxon>
        <taxon>Nakamurella</taxon>
    </lineage>
</organism>
<dbReference type="EMBL" id="LT629710">
    <property type="protein sequence ID" value="SDP14388.1"/>
    <property type="molecule type" value="Genomic_DNA"/>
</dbReference>
<dbReference type="GO" id="GO:0032259">
    <property type="term" value="P:methylation"/>
    <property type="evidence" value="ECO:0007669"/>
    <property type="project" value="UniProtKB-KW"/>
</dbReference>
<dbReference type="PANTHER" id="PTHR43467:SF1">
    <property type="entry name" value="PRECORRIN-6A SYNTHASE [DEACETYLATING]"/>
    <property type="match status" value="1"/>
</dbReference>
<gene>
    <name evidence="7" type="ORF">SAMN04515671_3037</name>
</gene>
<evidence type="ECO:0000256" key="3">
    <source>
        <dbReference type="ARBA" id="ARBA00022603"/>
    </source>
</evidence>
<feature type="domain" description="Tetrapyrrole methylase" evidence="6">
    <location>
        <begin position="13"/>
        <end position="236"/>
    </location>
</feature>
<dbReference type="GO" id="GO:0009236">
    <property type="term" value="P:cobalamin biosynthetic process"/>
    <property type="evidence" value="ECO:0007669"/>
    <property type="project" value="UniProtKB-KW"/>
</dbReference>
<proteinExistence type="predicted"/>
<dbReference type="NCBIfam" id="TIGR02434">
    <property type="entry name" value="CobF"/>
    <property type="match status" value="1"/>
</dbReference>
<dbReference type="InterPro" id="IPR000878">
    <property type="entry name" value="4pyrrol_Mease"/>
</dbReference>
<dbReference type="SUPFAM" id="SSF53790">
    <property type="entry name" value="Tetrapyrrole methylase"/>
    <property type="match status" value="1"/>
</dbReference>
<evidence type="ECO:0000256" key="1">
    <source>
        <dbReference type="ARBA" id="ARBA00004953"/>
    </source>
</evidence>
<dbReference type="Gene3D" id="3.40.1010.10">
    <property type="entry name" value="Cobalt-precorrin-4 Transmethylase, Domain 1"/>
    <property type="match status" value="1"/>
</dbReference>
<dbReference type="InterPro" id="IPR014777">
    <property type="entry name" value="4pyrrole_Mease_sub1"/>
</dbReference>
<dbReference type="Gene3D" id="3.30.950.10">
    <property type="entry name" value="Methyltransferase, Cobalt-precorrin-4 Transmethylase, Domain 2"/>
    <property type="match status" value="1"/>
</dbReference>
<keyword evidence="3" id="KW-0489">Methyltransferase</keyword>
<dbReference type="InterPro" id="IPR012797">
    <property type="entry name" value="CobF"/>
</dbReference>
<keyword evidence="5" id="KW-0949">S-adenosyl-L-methionine</keyword>
<sequence length="264" mass="29124">MVRLVPGSPVRQLYVIGIGAGDPEQVTVQAIRALNAVDVFFVLDKGAAKDDLVALRAEICRRYVTERPYRIVEIADPDRDRSVLTGRQYNAAVQDWHEARVGAIEAAMLAELAPGENPGFLVWGDPALYDSIIRIVDRLRARGALDFDYQVIPGISSVQQLAAAHRIVLNRIGEPIHITTGRRLRSGLPAGQDNVVVMLDSDLACRDLTEAGLEIYWGAYLGSPEQILVHGLLADVIDEIAGRRAAARERIGWIMDTYLIRRPV</sequence>
<dbReference type="Pfam" id="PF00590">
    <property type="entry name" value="TP_methylase"/>
    <property type="match status" value="1"/>
</dbReference>
<dbReference type="PIRSF" id="PIRSF036525">
    <property type="entry name" value="CobF"/>
    <property type="match status" value="1"/>
</dbReference>
<evidence type="ECO:0000256" key="4">
    <source>
        <dbReference type="ARBA" id="ARBA00022679"/>
    </source>
</evidence>
<evidence type="ECO:0000313" key="8">
    <source>
        <dbReference type="Proteomes" id="UP000198741"/>
    </source>
</evidence>
<comment type="pathway">
    <text evidence="1">Cofactor biosynthesis; adenosylcobalamin biosynthesis.</text>
</comment>
<dbReference type="Proteomes" id="UP000198741">
    <property type="component" value="Chromosome I"/>
</dbReference>
<dbReference type="GO" id="GO:0043819">
    <property type="term" value="F:precorrin-6A synthase (deacetylating) activity"/>
    <property type="evidence" value="ECO:0007669"/>
    <property type="project" value="InterPro"/>
</dbReference>
<reference evidence="7 8" key="1">
    <citation type="submission" date="2016-10" db="EMBL/GenBank/DDBJ databases">
        <authorList>
            <person name="de Groot N.N."/>
        </authorList>
    </citation>
    <scope>NUCLEOTIDE SEQUENCE [LARGE SCALE GENOMIC DNA]</scope>
    <source>
        <strain evidence="8">P4-7,KCTC 19426,CECT 7604</strain>
    </source>
</reference>
<name>A0A1H0QCH7_9ACTN</name>
<dbReference type="InterPro" id="IPR035996">
    <property type="entry name" value="4pyrrol_Methylase_sf"/>
</dbReference>
<keyword evidence="8" id="KW-1185">Reference proteome</keyword>
<keyword evidence="2" id="KW-0169">Cobalamin biosynthesis</keyword>
<evidence type="ECO:0000256" key="2">
    <source>
        <dbReference type="ARBA" id="ARBA00022573"/>
    </source>
</evidence>
<dbReference type="InterPro" id="IPR014776">
    <property type="entry name" value="4pyrrole_Mease_sub2"/>
</dbReference>
<keyword evidence="4" id="KW-0808">Transferase</keyword>
<accession>A0A1H0QCH7</accession>
<dbReference type="AlphaFoldDB" id="A0A1H0QCH7"/>
<evidence type="ECO:0000313" key="7">
    <source>
        <dbReference type="EMBL" id="SDP14388.1"/>
    </source>
</evidence>
<dbReference type="CDD" id="cd11643">
    <property type="entry name" value="Precorrin-6A-synthase"/>
    <property type="match status" value="1"/>
</dbReference>
<dbReference type="PANTHER" id="PTHR43467">
    <property type="entry name" value="COBALT-PRECORRIN-2 C(20)-METHYLTRANSFERASE"/>
    <property type="match status" value="1"/>
</dbReference>
<evidence type="ECO:0000259" key="6">
    <source>
        <dbReference type="Pfam" id="PF00590"/>
    </source>
</evidence>
<protein>
    <submittedName>
        <fullName evidence="7">Precorrin-6A synthase (Deacetylating)</fullName>
    </submittedName>
</protein>
<dbReference type="STRING" id="1090615.SAMN04515671_3037"/>